<proteinExistence type="predicted"/>
<dbReference type="EMBL" id="BBMR01000009">
    <property type="protein sequence ID" value="GAL21804.1"/>
    <property type="molecule type" value="Genomic_DNA"/>
</dbReference>
<keyword evidence="3" id="KW-1185">Reference proteome</keyword>
<organism evidence="2 3">
    <name type="scientific">Vibrio maritimus</name>
    <dbReference type="NCBI Taxonomy" id="990268"/>
    <lineage>
        <taxon>Bacteria</taxon>
        <taxon>Pseudomonadati</taxon>
        <taxon>Pseudomonadota</taxon>
        <taxon>Gammaproteobacteria</taxon>
        <taxon>Vibrionales</taxon>
        <taxon>Vibrionaceae</taxon>
        <taxon>Vibrio</taxon>
    </lineage>
</organism>
<dbReference type="AlphaFoldDB" id="A0A090S5K8"/>
<evidence type="ECO:0000313" key="2">
    <source>
        <dbReference type="EMBL" id="GAL21804.1"/>
    </source>
</evidence>
<evidence type="ECO:0000313" key="3">
    <source>
        <dbReference type="Proteomes" id="UP000029228"/>
    </source>
</evidence>
<reference evidence="2 3" key="1">
    <citation type="submission" date="2014-09" db="EMBL/GenBank/DDBJ databases">
        <title>Vibrio maritimus JCM 19235. (C45) whole genome shotgun sequence.</title>
        <authorList>
            <person name="Sawabe T."/>
            <person name="Meirelles P."/>
            <person name="Nakanishi M."/>
            <person name="Sayaka M."/>
            <person name="Hattori M."/>
            <person name="Ohkuma M."/>
        </authorList>
    </citation>
    <scope>NUCLEOTIDE SEQUENCE [LARGE SCALE GENOMIC DNA]</scope>
    <source>
        <strain evidence="3">JCM19235</strain>
    </source>
</reference>
<gene>
    <name evidence="2" type="ORF">JCM19235_1626</name>
</gene>
<evidence type="ECO:0000256" key="1">
    <source>
        <dbReference type="SAM" id="MobiDB-lite"/>
    </source>
</evidence>
<sequence length="217" mass="24709">MKRTKTTHKFPADNEQLMVFLCSKKIYVRAHSSINYYLDLQKEAARHFGVDLMGDYTSKNPLSQSQRSSKKNNKAKSSPTVRGLAMFITKILNELSIDDHNTGMVHNLMTSLKQISLNTGAQQQNNKDYRTAKAELSTEISYCTSTEELLVLVSSCVNQGLAYIDKQLKTHKRVLDKQALKFFAKLKAYDRDLLTAYLSIVICEHFYPSFGSDFMSK</sequence>
<comment type="caution">
    <text evidence="2">The sequence shown here is derived from an EMBL/GenBank/DDBJ whole genome shotgun (WGS) entry which is preliminary data.</text>
</comment>
<dbReference type="Proteomes" id="UP000029228">
    <property type="component" value="Unassembled WGS sequence"/>
</dbReference>
<accession>A0A090S5K8</accession>
<feature type="region of interest" description="Disordered" evidence="1">
    <location>
        <begin position="59"/>
        <end position="78"/>
    </location>
</feature>
<name>A0A090S5K8_9VIBR</name>
<protein>
    <submittedName>
        <fullName evidence="2">Uncharacterized protein</fullName>
    </submittedName>
</protein>